<evidence type="ECO:0000313" key="2">
    <source>
        <dbReference type="Proteomes" id="UP001056778"/>
    </source>
</evidence>
<sequence length="157" mass="18259">MATFYANPNNNQDPWFEQAAFDGFGFRIWHVMFFCFSGFVSLAILVSCCVKIRVPRTTQEIEADYRRKKLADKFKERLMLIQNQDMDAIDLKRALEIIQEDYKTESKAIEKQLSIQLYPDYNIDSENYSNNLKGEPQQPNRGLDTSLCLIKSPNDGK</sequence>
<reference evidence="1" key="1">
    <citation type="submission" date="2022-04" db="EMBL/GenBank/DDBJ databases">
        <title>Chromosome-scale genome assembly of Holotrichia oblita Faldermann.</title>
        <authorList>
            <person name="Rongchong L."/>
        </authorList>
    </citation>
    <scope>NUCLEOTIDE SEQUENCE</scope>
    <source>
        <strain evidence="1">81SQS9</strain>
    </source>
</reference>
<name>A0ACB9SNX4_HOLOL</name>
<protein>
    <submittedName>
        <fullName evidence="1">Transmembrane inner ear expressed protein</fullName>
    </submittedName>
</protein>
<organism evidence="1 2">
    <name type="scientific">Holotrichia oblita</name>
    <name type="common">Chafer beetle</name>
    <dbReference type="NCBI Taxonomy" id="644536"/>
    <lineage>
        <taxon>Eukaryota</taxon>
        <taxon>Metazoa</taxon>
        <taxon>Ecdysozoa</taxon>
        <taxon>Arthropoda</taxon>
        <taxon>Hexapoda</taxon>
        <taxon>Insecta</taxon>
        <taxon>Pterygota</taxon>
        <taxon>Neoptera</taxon>
        <taxon>Endopterygota</taxon>
        <taxon>Coleoptera</taxon>
        <taxon>Polyphaga</taxon>
        <taxon>Scarabaeiformia</taxon>
        <taxon>Scarabaeidae</taxon>
        <taxon>Melolonthinae</taxon>
        <taxon>Holotrichia</taxon>
    </lineage>
</organism>
<keyword evidence="1" id="KW-0812">Transmembrane</keyword>
<gene>
    <name evidence="1" type="ORF">MML48_8g00015371</name>
</gene>
<dbReference type="EMBL" id="CM043022">
    <property type="protein sequence ID" value="KAI4457034.1"/>
    <property type="molecule type" value="Genomic_DNA"/>
</dbReference>
<keyword evidence="1" id="KW-0472">Membrane</keyword>
<comment type="caution">
    <text evidence="1">The sequence shown here is derived from an EMBL/GenBank/DDBJ whole genome shotgun (WGS) entry which is preliminary data.</text>
</comment>
<evidence type="ECO:0000313" key="1">
    <source>
        <dbReference type="EMBL" id="KAI4457034.1"/>
    </source>
</evidence>
<proteinExistence type="predicted"/>
<dbReference type="Proteomes" id="UP001056778">
    <property type="component" value="Chromosome 8"/>
</dbReference>
<accession>A0ACB9SNX4</accession>
<keyword evidence="2" id="KW-1185">Reference proteome</keyword>